<dbReference type="PROSITE" id="PS50103">
    <property type="entry name" value="ZF_C3H1"/>
    <property type="match status" value="5"/>
</dbReference>
<feature type="domain" description="C3H1-type" evidence="7">
    <location>
        <begin position="920"/>
        <end position="948"/>
    </location>
</feature>
<feature type="zinc finger region" description="C3H1-type" evidence="5">
    <location>
        <begin position="920"/>
        <end position="948"/>
    </location>
</feature>
<gene>
    <name evidence="8" type="primary">HUA1_1</name>
    <name evidence="8" type="ORF">CK203_028263</name>
</gene>
<feature type="zinc finger region" description="C3H1-type" evidence="5">
    <location>
        <begin position="484"/>
        <end position="512"/>
    </location>
</feature>
<accession>A0A438IB23</accession>
<feature type="domain" description="C3H1-type" evidence="7">
    <location>
        <begin position="710"/>
        <end position="738"/>
    </location>
</feature>
<feature type="compositionally biased region" description="Acidic residues" evidence="6">
    <location>
        <begin position="968"/>
        <end position="983"/>
    </location>
</feature>
<protein>
    <submittedName>
        <fullName evidence="8">Zinc finger CCCH domain-containing protein 37</fullName>
    </submittedName>
</protein>
<evidence type="ECO:0000259" key="7">
    <source>
        <dbReference type="PROSITE" id="PS50103"/>
    </source>
</evidence>
<dbReference type="SMART" id="SM00356">
    <property type="entry name" value="ZnF_C3H1"/>
    <property type="match status" value="5"/>
</dbReference>
<dbReference type="InterPro" id="IPR000571">
    <property type="entry name" value="Znf_CCCH"/>
</dbReference>
<feature type="domain" description="C3H1-type" evidence="7">
    <location>
        <begin position="608"/>
        <end position="636"/>
    </location>
</feature>
<organism evidence="8 9">
    <name type="scientific">Vitis vinifera</name>
    <name type="common">Grape</name>
    <dbReference type="NCBI Taxonomy" id="29760"/>
    <lineage>
        <taxon>Eukaryota</taxon>
        <taxon>Viridiplantae</taxon>
        <taxon>Streptophyta</taxon>
        <taxon>Embryophyta</taxon>
        <taxon>Tracheophyta</taxon>
        <taxon>Spermatophyta</taxon>
        <taxon>Magnoliopsida</taxon>
        <taxon>eudicotyledons</taxon>
        <taxon>Gunneridae</taxon>
        <taxon>Pentapetalae</taxon>
        <taxon>rosids</taxon>
        <taxon>Vitales</taxon>
        <taxon>Vitaceae</taxon>
        <taxon>Viteae</taxon>
        <taxon>Vitis</taxon>
    </lineage>
</organism>
<sequence length="983" mass="107771">MDNNKAGRFLFTTVLSIEEKRFSLVFPEGKVLFGGWKILAIKLRSIKVLPVPTWEVSKELVQRVEDKGDDTILENGSFVEGLIKGKGEVGEAVWIESKIEVLCNLVPLKKSLVGKWDVSSDRVPVLDLLKLWALRSWELKGLSLFEGRRLLLEWRRLDVGRFREDACVGKLWVRVLGLPVHLWGREFFKRLGDACGGFVAVDEETTERRNLKWARTLIKSSVRKTSSQLFVVDREVVYAAQLWESEERRKEMCCGRVVGVGVRAKSCSAHNGRGKLLSPVGGNYGGPVEIGPCLEDQPKGLLCNPLNSVVGLKAQEGSQWYPSVGGALISMATFVDPLIKETLQGQAVWVSRVDKTLLAKVTCFEGHSLGPLGFGCRLLRIMLQDGSLLDFLGSVAKRLSGKEMAVRAKELELSKVVESGCVWLGEECNLDSLLSLIDNFNTIMGMSVEGFEKEINSLLRKMEARRGCGVMVPIVAANEFLPQRPGEPDCPYFMKTQKCKFGHKCKFNHPKDQIISLGAPENTDVFVLPERPSELPCAFYVKTGKCKFGATCKFHHPKDIQIASTGKNNADGEQAETGAKGAGTTGDVKLPVSVTPALVHNSKGLPMRLGEVDCPFYLKTGSCKYGATCRYNHPDRNAINPPAAAIGHAIVASPAANLNVGVVNPVTSILHPIDPRLSQTMGVGPTIYPQRPGQMECDVCLHLLSNFIPTDATFMDEFYMKTGECKFGERCKFHHPIDRSAPTATKLQQNIRLTLAGFPRREVCIILGLGHQNQTGHQLFVMAWFTGSTAAQIECSPGNILANVHPSSSCLPSKNTHFRWNQGIPNNTHWEGNDLSDGTALGAFHGQALGTLHGDPNLGVLTSPQYQPFDFYKNLIKRSLLICLQDVSLCHGGHSVASPNINPKCAAYGFSFIQPEGLKAQGTIICPFYLKTGTCKYGVTCKFDHPPPGEVMAMATSQGASTSAGEEANGDEKEDETAKEEEQ</sequence>
<evidence type="ECO:0000313" key="8">
    <source>
        <dbReference type="EMBL" id="RVW93918.1"/>
    </source>
</evidence>
<feature type="region of interest" description="Disordered" evidence="6">
    <location>
        <begin position="565"/>
        <end position="584"/>
    </location>
</feature>
<keyword evidence="3 5" id="KW-0862">Zinc</keyword>
<evidence type="ECO:0000256" key="6">
    <source>
        <dbReference type="SAM" id="MobiDB-lite"/>
    </source>
</evidence>
<dbReference type="AlphaFoldDB" id="A0A438IB23"/>
<evidence type="ECO:0000256" key="1">
    <source>
        <dbReference type="ARBA" id="ARBA00022723"/>
    </source>
</evidence>
<dbReference type="Gene3D" id="2.30.30.1190">
    <property type="match status" value="2"/>
</dbReference>
<dbReference type="FunFam" id="2.30.30.1190:FF:000005">
    <property type="entry name" value="Zinc finger CCCH domain-containing protein 37"/>
    <property type="match status" value="1"/>
</dbReference>
<feature type="zinc finger region" description="C3H1-type" evidence="5">
    <location>
        <begin position="608"/>
        <end position="636"/>
    </location>
</feature>
<dbReference type="PANTHER" id="PTHR12506:SF82">
    <property type="entry name" value="ZINC FINGER CCCH DOMAIN-CONTAINING PROTEIN 64-RELATED"/>
    <property type="match status" value="1"/>
</dbReference>
<feature type="domain" description="C3H1-type" evidence="7">
    <location>
        <begin position="484"/>
        <end position="512"/>
    </location>
</feature>
<dbReference type="PANTHER" id="PTHR12506">
    <property type="entry name" value="PROTEIN PHOSPHATASE RELATED"/>
    <property type="match status" value="1"/>
</dbReference>
<dbReference type="EMBL" id="QGNW01000126">
    <property type="protein sequence ID" value="RVW93918.1"/>
    <property type="molecule type" value="Genomic_DNA"/>
</dbReference>
<feature type="region of interest" description="Disordered" evidence="6">
    <location>
        <begin position="952"/>
        <end position="983"/>
    </location>
</feature>
<feature type="domain" description="C3H1-type" evidence="7">
    <location>
        <begin position="531"/>
        <end position="559"/>
    </location>
</feature>
<dbReference type="GO" id="GO:0003677">
    <property type="term" value="F:DNA binding"/>
    <property type="evidence" value="ECO:0007669"/>
    <property type="project" value="UniProtKB-KW"/>
</dbReference>
<dbReference type="Gene3D" id="4.10.1000.10">
    <property type="entry name" value="Zinc finger, CCCH-type"/>
    <property type="match status" value="2"/>
</dbReference>
<proteinExistence type="predicted"/>
<evidence type="ECO:0000313" key="9">
    <source>
        <dbReference type="Proteomes" id="UP000288805"/>
    </source>
</evidence>
<evidence type="ECO:0000256" key="2">
    <source>
        <dbReference type="ARBA" id="ARBA00022771"/>
    </source>
</evidence>
<keyword evidence="1 5" id="KW-0479">Metal-binding</keyword>
<evidence type="ECO:0000256" key="3">
    <source>
        <dbReference type="ARBA" id="ARBA00022833"/>
    </source>
</evidence>
<feature type="zinc finger region" description="C3H1-type" evidence="5">
    <location>
        <begin position="710"/>
        <end position="738"/>
    </location>
</feature>
<dbReference type="InterPro" id="IPR036855">
    <property type="entry name" value="Znf_CCCH_sf"/>
</dbReference>
<keyword evidence="2 5" id="KW-0863">Zinc-finger</keyword>
<feature type="compositionally biased region" description="Polar residues" evidence="6">
    <location>
        <begin position="955"/>
        <end position="964"/>
    </location>
</feature>
<dbReference type="Proteomes" id="UP000288805">
    <property type="component" value="Unassembled WGS sequence"/>
</dbReference>
<name>A0A438IB23_VITVI</name>
<dbReference type="InterPro" id="IPR050974">
    <property type="entry name" value="Plant_ZF_CCCH"/>
</dbReference>
<reference evidence="8 9" key="1">
    <citation type="journal article" date="2018" name="PLoS Genet.">
        <title>Population sequencing reveals clonal diversity and ancestral inbreeding in the grapevine cultivar Chardonnay.</title>
        <authorList>
            <person name="Roach M.J."/>
            <person name="Johnson D.L."/>
            <person name="Bohlmann J."/>
            <person name="van Vuuren H.J."/>
            <person name="Jones S.J."/>
            <person name="Pretorius I.S."/>
            <person name="Schmidt S.A."/>
            <person name="Borneman A.R."/>
        </authorList>
    </citation>
    <scope>NUCLEOTIDE SEQUENCE [LARGE SCALE GENOMIC DNA]</scope>
    <source>
        <strain evidence="9">cv. Chardonnay</strain>
        <tissue evidence="8">Leaf</tissue>
    </source>
</reference>
<keyword evidence="4" id="KW-0238">DNA-binding</keyword>
<dbReference type="Pfam" id="PF00642">
    <property type="entry name" value="zf-CCCH"/>
    <property type="match status" value="5"/>
</dbReference>
<comment type="caution">
    <text evidence="8">The sequence shown here is derived from an EMBL/GenBank/DDBJ whole genome shotgun (WGS) entry which is preliminary data.</text>
</comment>
<dbReference type="GO" id="GO:0003729">
    <property type="term" value="F:mRNA binding"/>
    <property type="evidence" value="ECO:0007669"/>
    <property type="project" value="UniProtKB-ARBA"/>
</dbReference>
<dbReference type="GO" id="GO:0008270">
    <property type="term" value="F:zinc ion binding"/>
    <property type="evidence" value="ECO:0007669"/>
    <property type="project" value="UniProtKB-KW"/>
</dbReference>
<evidence type="ECO:0000256" key="4">
    <source>
        <dbReference type="ARBA" id="ARBA00023125"/>
    </source>
</evidence>
<evidence type="ECO:0000256" key="5">
    <source>
        <dbReference type="PROSITE-ProRule" id="PRU00723"/>
    </source>
</evidence>
<feature type="zinc finger region" description="C3H1-type" evidence="5">
    <location>
        <begin position="531"/>
        <end position="559"/>
    </location>
</feature>
<dbReference type="SUPFAM" id="SSF90229">
    <property type="entry name" value="CCCH zinc finger"/>
    <property type="match status" value="4"/>
</dbReference>